<feature type="transmembrane region" description="Helical" evidence="1">
    <location>
        <begin position="7"/>
        <end position="26"/>
    </location>
</feature>
<proteinExistence type="predicted"/>
<evidence type="ECO:0000256" key="1">
    <source>
        <dbReference type="SAM" id="Phobius"/>
    </source>
</evidence>
<feature type="transmembrane region" description="Helical" evidence="1">
    <location>
        <begin position="46"/>
        <end position="66"/>
    </location>
</feature>
<keyword evidence="1" id="KW-0812">Transmembrane</keyword>
<protein>
    <submittedName>
        <fullName evidence="2">Uncharacterized protein</fullName>
    </submittedName>
</protein>
<gene>
    <name evidence="2" type="ORF">LX15_001743</name>
</gene>
<comment type="caution">
    <text evidence="2">The sequence shown here is derived from an EMBL/GenBank/DDBJ whole genome shotgun (WGS) entry which is preliminary data.</text>
</comment>
<dbReference type="EMBL" id="JAMTCP010000006">
    <property type="protein sequence ID" value="MCP2258056.1"/>
    <property type="molecule type" value="Genomic_DNA"/>
</dbReference>
<dbReference type="RefSeq" id="WP_253668989.1">
    <property type="nucleotide sequence ID" value="NZ_JAMTCP010000006.1"/>
</dbReference>
<feature type="transmembrane region" description="Helical" evidence="1">
    <location>
        <begin position="78"/>
        <end position="97"/>
    </location>
</feature>
<evidence type="ECO:0000313" key="3">
    <source>
        <dbReference type="Proteomes" id="UP001205311"/>
    </source>
</evidence>
<sequence>MRVRAQFLVATASVVAGVGVLLAPAADGTRPPGLPWGHGPSSVDLLGLAGVGLGLAWLVALVVRYLPAVRRRLGDRPLFVLALLGGFGLGSALVSVLDGGPWWAPGLVVASLASVTLGAALASASPG</sequence>
<keyword evidence="3" id="KW-1185">Reference proteome</keyword>
<name>A0ABT1HRA9_STRSD</name>
<keyword evidence="1" id="KW-0472">Membrane</keyword>
<evidence type="ECO:0000313" key="2">
    <source>
        <dbReference type="EMBL" id="MCP2258056.1"/>
    </source>
</evidence>
<keyword evidence="1" id="KW-1133">Transmembrane helix</keyword>
<organism evidence="2 3">
    <name type="scientific">Streptoalloteichus tenebrarius (strain ATCC 17920 / DSM 40477 / JCM 4838 / CBS 697.72 / NBRC 16177 / NCIMB 11028 / NRRL B-12390 / A12253. 1 / ISP 5477)</name>
    <name type="common">Streptomyces tenebrarius</name>
    <dbReference type="NCBI Taxonomy" id="1933"/>
    <lineage>
        <taxon>Bacteria</taxon>
        <taxon>Bacillati</taxon>
        <taxon>Actinomycetota</taxon>
        <taxon>Actinomycetes</taxon>
        <taxon>Pseudonocardiales</taxon>
        <taxon>Pseudonocardiaceae</taxon>
        <taxon>Streptoalloteichus</taxon>
    </lineage>
</organism>
<reference evidence="2 3" key="1">
    <citation type="submission" date="2022-06" db="EMBL/GenBank/DDBJ databases">
        <title>Genomic Encyclopedia of Archaeal and Bacterial Type Strains, Phase II (KMG-II): from individual species to whole genera.</title>
        <authorList>
            <person name="Goeker M."/>
        </authorList>
    </citation>
    <scope>NUCLEOTIDE SEQUENCE [LARGE SCALE GENOMIC DNA]</scope>
    <source>
        <strain evidence="2 3">DSM 40477</strain>
    </source>
</reference>
<accession>A0ABT1HRA9</accession>
<dbReference type="Proteomes" id="UP001205311">
    <property type="component" value="Unassembled WGS sequence"/>
</dbReference>
<feature type="transmembrane region" description="Helical" evidence="1">
    <location>
        <begin position="103"/>
        <end position="124"/>
    </location>
</feature>